<evidence type="ECO:0000256" key="1">
    <source>
        <dbReference type="SAM" id="MobiDB-lite"/>
    </source>
</evidence>
<name>A0A835Z2N2_9STRA</name>
<protein>
    <submittedName>
        <fullName evidence="2">Uncharacterized protein</fullName>
    </submittedName>
</protein>
<comment type="caution">
    <text evidence="2">The sequence shown here is derived from an EMBL/GenBank/DDBJ whole genome shotgun (WGS) entry which is preliminary data.</text>
</comment>
<reference evidence="2" key="1">
    <citation type="submission" date="2021-02" db="EMBL/GenBank/DDBJ databases">
        <title>First Annotated Genome of the Yellow-green Alga Tribonema minus.</title>
        <authorList>
            <person name="Mahan K.M."/>
        </authorList>
    </citation>
    <scope>NUCLEOTIDE SEQUENCE</scope>
    <source>
        <strain evidence="2">UTEX B ZZ1240</strain>
    </source>
</reference>
<dbReference type="Proteomes" id="UP000664859">
    <property type="component" value="Unassembled WGS sequence"/>
</dbReference>
<proteinExistence type="predicted"/>
<keyword evidence="3" id="KW-1185">Reference proteome</keyword>
<accession>A0A835Z2N2</accession>
<organism evidence="2 3">
    <name type="scientific">Tribonema minus</name>
    <dbReference type="NCBI Taxonomy" id="303371"/>
    <lineage>
        <taxon>Eukaryota</taxon>
        <taxon>Sar</taxon>
        <taxon>Stramenopiles</taxon>
        <taxon>Ochrophyta</taxon>
        <taxon>PX clade</taxon>
        <taxon>Xanthophyceae</taxon>
        <taxon>Tribonematales</taxon>
        <taxon>Tribonemataceae</taxon>
        <taxon>Tribonema</taxon>
    </lineage>
</organism>
<evidence type="ECO:0000313" key="2">
    <source>
        <dbReference type="EMBL" id="KAG5185308.1"/>
    </source>
</evidence>
<feature type="region of interest" description="Disordered" evidence="1">
    <location>
        <begin position="87"/>
        <end position="111"/>
    </location>
</feature>
<dbReference type="AlphaFoldDB" id="A0A835Z2N2"/>
<sequence length="183" mass="19522">MISHGDKYLSWVYDPRVGSYVEASPAAHQLHAVKNGALWVYDTEAGNFVEASPAHSMPIATTVLSARRLPHGPAAAHLKSLSVKSSTEAAAAATPPRQQRTPRSVCCPFRRDRYGPRDDRCRDGGSLVWQQQQQQQQQQQAPPQARAAGGGRCLARVLAALACHACVCGGADAVAARAGESLK</sequence>
<feature type="compositionally biased region" description="Low complexity" evidence="1">
    <location>
        <begin position="89"/>
        <end position="103"/>
    </location>
</feature>
<gene>
    <name evidence="2" type="ORF">JKP88DRAFT_312496</name>
</gene>
<dbReference type="EMBL" id="JAFCMP010000135">
    <property type="protein sequence ID" value="KAG5185308.1"/>
    <property type="molecule type" value="Genomic_DNA"/>
</dbReference>
<evidence type="ECO:0000313" key="3">
    <source>
        <dbReference type="Proteomes" id="UP000664859"/>
    </source>
</evidence>